<gene>
    <name evidence="2" type="ORF">S06H3_26474</name>
</gene>
<accession>X1PEA0</accession>
<sequence length="54" mass="6237">MNLFHMEGILAIFTSKISKKRKETPYGKFKRRAMRTIEGIAALIAGIIIAHYWD</sequence>
<dbReference type="EMBL" id="BARV01015306">
    <property type="protein sequence ID" value="GAI29239.1"/>
    <property type="molecule type" value="Genomic_DNA"/>
</dbReference>
<name>X1PEA0_9ZZZZ</name>
<dbReference type="AlphaFoldDB" id="X1PEA0"/>
<keyword evidence="1" id="KW-1133">Transmembrane helix</keyword>
<keyword evidence="1" id="KW-0812">Transmembrane</keyword>
<proteinExistence type="predicted"/>
<comment type="caution">
    <text evidence="2">The sequence shown here is derived from an EMBL/GenBank/DDBJ whole genome shotgun (WGS) entry which is preliminary data.</text>
</comment>
<feature type="transmembrane region" description="Helical" evidence="1">
    <location>
        <begin position="36"/>
        <end position="53"/>
    </location>
</feature>
<organism evidence="2">
    <name type="scientific">marine sediment metagenome</name>
    <dbReference type="NCBI Taxonomy" id="412755"/>
    <lineage>
        <taxon>unclassified sequences</taxon>
        <taxon>metagenomes</taxon>
        <taxon>ecological metagenomes</taxon>
    </lineage>
</organism>
<reference evidence="2" key="1">
    <citation type="journal article" date="2014" name="Front. Microbiol.">
        <title>High frequency of phylogenetically diverse reductive dehalogenase-homologous genes in deep subseafloor sedimentary metagenomes.</title>
        <authorList>
            <person name="Kawai M."/>
            <person name="Futagami T."/>
            <person name="Toyoda A."/>
            <person name="Takaki Y."/>
            <person name="Nishi S."/>
            <person name="Hori S."/>
            <person name="Arai W."/>
            <person name="Tsubouchi T."/>
            <person name="Morono Y."/>
            <person name="Uchiyama I."/>
            <person name="Ito T."/>
            <person name="Fujiyama A."/>
            <person name="Inagaki F."/>
            <person name="Takami H."/>
        </authorList>
    </citation>
    <scope>NUCLEOTIDE SEQUENCE</scope>
    <source>
        <strain evidence="2">Expedition CK06-06</strain>
    </source>
</reference>
<protein>
    <submittedName>
        <fullName evidence="2">Uncharacterized protein</fullName>
    </submittedName>
</protein>
<evidence type="ECO:0000313" key="2">
    <source>
        <dbReference type="EMBL" id="GAI29239.1"/>
    </source>
</evidence>
<keyword evidence="1" id="KW-0472">Membrane</keyword>
<evidence type="ECO:0000256" key="1">
    <source>
        <dbReference type="SAM" id="Phobius"/>
    </source>
</evidence>